<accession>A0ACC2VKQ3</accession>
<comment type="caution">
    <text evidence="1">The sequence shown here is derived from an EMBL/GenBank/DDBJ whole genome shotgun (WGS) entry which is preliminary data.</text>
</comment>
<protein>
    <submittedName>
        <fullName evidence="1">Uncharacterized protein</fullName>
    </submittedName>
</protein>
<organism evidence="1 2">
    <name type="scientific">Naganishia adeliensis</name>
    <dbReference type="NCBI Taxonomy" id="92952"/>
    <lineage>
        <taxon>Eukaryota</taxon>
        <taxon>Fungi</taxon>
        <taxon>Dikarya</taxon>
        <taxon>Basidiomycota</taxon>
        <taxon>Agaricomycotina</taxon>
        <taxon>Tremellomycetes</taxon>
        <taxon>Filobasidiales</taxon>
        <taxon>Filobasidiaceae</taxon>
        <taxon>Naganishia</taxon>
    </lineage>
</organism>
<evidence type="ECO:0000313" key="1">
    <source>
        <dbReference type="EMBL" id="KAJ9099733.1"/>
    </source>
</evidence>
<dbReference type="Proteomes" id="UP001230649">
    <property type="component" value="Unassembled WGS sequence"/>
</dbReference>
<name>A0ACC2VKQ3_9TREE</name>
<gene>
    <name evidence="1" type="ORF">QFC20_005611</name>
</gene>
<reference evidence="1" key="1">
    <citation type="submission" date="2023-04" db="EMBL/GenBank/DDBJ databases">
        <title>Draft Genome sequencing of Naganishia species isolated from polar environments using Oxford Nanopore Technology.</title>
        <authorList>
            <person name="Leo P."/>
            <person name="Venkateswaran K."/>
        </authorList>
    </citation>
    <scope>NUCLEOTIDE SEQUENCE</scope>
    <source>
        <strain evidence="1">MNA-CCFEE 5262</strain>
    </source>
</reference>
<sequence>MQPSICFNCSDAFTAASMAHTEETNSLRKEHARLAEALSSAISRAQEAESKLHDVQWLSDAVDVVELLCGEAEYWADIWKKDPYVIGAPRDDVQLGIAETAWSSTTCAKVAAKLEHVAAEMKGIAVAIQRAEAKTDSIEKESTGMAAMINEVKQATQKTAQGVQGLLKLSRSNLGFNYWKKLCPRYRGIWQRFLAQKQEQGSKLLENLLGTIVHSHWSARNGWSEKLSPSADRSGVYTTMCAKKLFLTDAGLSFCELVDLAAKKGLIRKTVGGCLELRAG</sequence>
<evidence type="ECO:0000313" key="2">
    <source>
        <dbReference type="Proteomes" id="UP001230649"/>
    </source>
</evidence>
<dbReference type="EMBL" id="JASBWS010000080">
    <property type="protein sequence ID" value="KAJ9099733.1"/>
    <property type="molecule type" value="Genomic_DNA"/>
</dbReference>
<keyword evidence="2" id="KW-1185">Reference proteome</keyword>
<proteinExistence type="predicted"/>